<protein>
    <submittedName>
        <fullName evidence="3">Arsenate reductase family protein</fullName>
    </submittedName>
</protein>
<dbReference type="PANTHER" id="PTHR30041:SF8">
    <property type="entry name" value="PROTEIN YFFB"/>
    <property type="match status" value="1"/>
</dbReference>
<dbReference type="InterPro" id="IPR036249">
    <property type="entry name" value="Thioredoxin-like_sf"/>
</dbReference>
<dbReference type="RefSeq" id="WP_178934439.1">
    <property type="nucleotide sequence ID" value="NZ_JACBAZ010000011.1"/>
</dbReference>
<dbReference type="PROSITE" id="PS51353">
    <property type="entry name" value="ARSC"/>
    <property type="match status" value="1"/>
</dbReference>
<dbReference type="Proteomes" id="UP000557872">
    <property type="component" value="Unassembled WGS sequence"/>
</dbReference>
<comment type="caution">
    <text evidence="3">The sequence shown here is derived from an EMBL/GenBank/DDBJ whole genome shotgun (WGS) entry which is preliminary data.</text>
</comment>
<dbReference type="Gene3D" id="3.40.30.10">
    <property type="entry name" value="Glutaredoxin"/>
    <property type="match status" value="1"/>
</dbReference>
<evidence type="ECO:0000256" key="2">
    <source>
        <dbReference type="PROSITE-ProRule" id="PRU01282"/>
    </source>
</evidence>
<evidence type="ECO:0000256" key="1">
    <source>
        <dbReference type="ARBA" id="ARBA00007198"/>
    </source>
</evidence>
<dbReference type="InterPro" id="IPR006504">
    <property type="entry name" value="Tscrpt_reg_Spx/MgsR"/>
</dbReference>
<evidence type="ECO:0000313" key="4">
    <source>
        <dbReference type="Proteomes" id="UP000557872"/>
    </source>
</evidence>
<evidence type="ECO:0000313" key="3">
    <source>
        <dbReference type="EMBL" id="NWK57408.1"/>
    </source>
</evidence>
<dbReference type="InterPro" id="IPR006660">
    <property type="entry name" value="Arsenate_reductase-like"/>
</dbReference>
<dbReference type="PROSITE" id="PS51354">
    <property type="entry name" value="GLUTAREDOXIN_2"/>
    <property type="match status" value="1"/>
</dbReference>
<organism evidence="3 4">
    <name type="scientific">Oceaniferula marina</name>
    <dbReference type="NCBI Taxonomy" id="2748318"/>
    <lineage>
        <taxon>Bacteria</taxon>
        <taxon>Pseudomonadati</taxon>
        <taxon>Verrucomicrobiota</taxon>
        <taxon>Verrucomicrobiia</taxon>
        <taxon>Verrucomicrobiales</taxon>
        <taxon>Verrucomicrobiaceae</taxon>
        <taxon>Oceaniferula</taxon>
    </lineage>
</organism>
<dbReference type="PANTHER" id="PTHR30041">
    <property type="entry name" value="ARSENATE REDUCTASE"/>
    <property type="match status" value="1"/>
</dbReference>
<keyword evidence="4" id="KW-1185">Reference proteome</keyword>
<comment type="similarity">
    <text evidence="1 2">Belongs to the ArsC family.</text>
</comment>
<sequence length="118" mass="13586">MIRYYAYQKCSTCRKAKQWLESQDIDFEEIAIREQTPTMEELKQALAAKGSIKALFNTSGMDYRALGLKDKLPTMSEQESLELLRSNGMLVKRPFVTGADISLTGFKEQEWQEKLLKV</sequence>
<dbReference type="NCBIfam" id="TIGR01617">
    <property type="entry name" value="arsC_related"/>
    <property type="match status" value="1"/>
</dbReference>
<dbReference type="SUPFAM" id="SSF52833">
    <property type="entry name" value="Thioredoxin-like"/>
    <property type="match status" value="1"/>
</dbReference>
<reference evidence="3 4" key="1">
    <citation type="submission" date="2020-07" db="EMBL/GenBank/DDBJ databases">
        <title>Roseicoccus Jingziensis gen. nov., sp. nov., isolated from coastal seawater.</title>
        <authorList>
            <person name="Feng X."/>
        </authorList>
    </citation>
    <scope>NUCLEOTIDE SEQUENCE [LARGE SCALE GENOMIC DNA]</scope>
    <source>
        <strain evidence="3 4">N1E253</strain>
    </source>
</reference>
<name>A0A851GI01_9BACT</name>
<accession>A0A851GI01</accession>
<dbReference type="EMBL" id="JACBAZ010000011">
    <property type="protein sequence ID" value="NWK57408.1"/>
    <property type="molecule type" value="Genomic_DNA"/>
</dbReference>
<dbReference type="CDD" id="cd03036">
    <property type="entry name" value="ArsC_like"/>
    <property type="match status" value="1"/>
</dbReference>
<dbReference type="Pfam" id="PF03960">
    <property type="entry name" value="ArsC"/>
    <property type="match status" value="1"/>
</dbReference>
<proteinExistence type="inferred from homology"/>
<dbReference type="AlphaFoldDB" id="A0A851GI01"/>
<gene>
    <name evidence="3" type="ORF">HW115_17450</name>
</gene>